<dbReference type="GO" id="GO:0008360">
    <property type="term" value="P:regulation of cell shape"/>
    <property type="evidence" value="ECO:0007669"/>
    <property type="project" value="UniProtKB-KW"/>
</dbReference>
<sequence length="500" mass="56558">MKNIFRTKQLSKSYRTVFIIWMICLLAHISFNVLAQNPAITFTKEGEKQNAFISEQTKAQLLACQGTLNYPKSVERFYKEKGYKLAWVEKQNHNRQLAPAMMILDCVSQFGLKRQDFHPSELIYEQVTALSEAPDMLGGGQRAIFDVLMTDAMITFMNHLHYGKFNTTLPPSRIDEGGYGDFSAELRLLSLMESKDFYNEIASVQPSSKEYDDLQKYLHLVRGQYLEDSYEFPEESVKKMTINMERLRWLSASQTPSLIINIPAFSAKMKLKDSVYVFNIIVGKPSSPTPIFESMLTDITAVPDRRVSAKAFISEVLPGAIKNTDYLDNNHYAIYNAKGKLVEITAKKLQQIKSQSKGYYSRQSEGCGNTMGKVLFRFSGDAGIYLHGMPLPKLARSAQRALSTGCIQIDQAEKLAGLLLIQDGASNKKSSLLASIANDKTTDFKLNKSVPIKITYLTCEMVDSQLVIYRDIYAQDRSLEMAMYGYEKLLASDKKISSRR</sequence>
<dbReference type="InterPro" id="IPR052905">
    <property type="entry name" value="LD-transpeptidase_YkuD-like"/>
</dbReference>
<dbReference type="Gene3D" id="2.40.440.10">
    <property type="entry name" value="L,D-transpeptidase catalytic domain-like"/>
    <property type="match status" value="1"/>
</dbReference>
<dbReference type="GO" id="GO:0016740">
    <property type="term" value="F:transferase activity"/>
    <property type="evidence" value="ECO:0007669"/>
    <property type="project" value="UniProtKB-KW"/>
</dbReference>
<evidence type="ECO:0000256" key="4">
    <source>
        <dbReference type="ARBA" id="ARBA00022960"/>
    </source>
</evidence>
<evidence type="ECO:0000256" key="3">
    <source>
        <dbReference type="ARBA" id="ARBA00022679"/>
    </source>
</evidence>
<dbReference type="PANTHER" id="PTHR41533">
    <property type="entry name" value="L,D-TRANSPEPTIDASE HI_1667-RELATED"/>
    <property type="match status" value="1"/>
</dbReference>
<evidence type="ECO:0000256" key="6">
    <source>
        <dbReference type="ARBA" id="ARBA00023316"/>
    </source>
</evidence>
<dbReference type="InterPro" id="IPR005490">
    <property type="entry name" value="LD_TPept_cat_dom"/>
</dbReference>
<dbReference type="RefSeq" id="WP_123204212.1">
    <property type="nucleotide sequence ID" value="NZ_RBEE01000003.1"/>
</dbReference>
<evidence type="ECO:0000256" key="1">
    <source>
        <dbReference type="ARBA" id="ARBA00004752"/>
    </source>
</evidence>
<name>A0A3N0C2Q5_9SPHI</name>
<evidence type="ECO:0000313" key="9">
    <source>
        <dbReference type="EMBL" id="RNL56032.1"/>
    </source>
</evidence>
<dbReference type="Pfam" id="PF03734">
    <property type="entry name" value="YkuD"/>
    <property type="match status" value="1"/>
</dbReference>
<dbReference type="InterPro" id="IPR038063">
    <property type="entry name" value="Transpep_catalytic_dom"/>
</dbReference>
<comment type="similarity">
    <text evidence="2">Belongs to the YkuD family.</text>
</comment>
<feature type="domain" description="L,D-TPase catalytic" evidence="7">
    <location>
        <begin position="258"/>
        <end position="420"/>
    </location>
</feature>
<dbReference type="GO" id="GO:0009252">
    <property type="term" value="P:peptidoglycan biosynthetic process"/>
    <property type="evidence" value="ECO:0007669"/>
    <property type="project" value="UniProtKB-UniPathway"/>
</dbReference>
<organism evidence="9 10">
    <name type="scientific">Pedobacter jejuensis</name>
    <dbReference type="NCBI Taxonomy" id="1268550"/>
    <lineage>
        <taxon>Bacteria</taxon>
        <taxon>Pseudomonadati</taxon>
        <taxon>Bacteroidota</taxon>
        <taxon>Sphingobacteriia</taxon>
        <taxon>Sphingobacteriales</taxon>
        <taxon>Sphingobacteriaceae</taxon>
        <taxon>Pedobacter</taxon>
    </lineage>
</organism>
<accession>A0A3N0C2Q5</accession>
<dbReference type="CDD" id="cd16913">
    <property type="entry name" value="YkuD_like"/>
    <property type="match status" value="1"/>
</dbReference>
<evidence type="ECO:0000313" key="10">
    <source>
        <dbReference type="Proteomes" id="UP000274046"/>
    </source>
</evidence>
<dbReference type="InterPro" id="IPR045380">
    <property type="entry name" value="LD_TPept_scaffold_dom"/>
</dbReference>
<evidence type="ECO:0000259" key="7">
    <source>
        <dbReference type="Pfam" id="PF03734"/>
    </source>
</evidence>
<dbReference type="SUPFAM" id="SSF141523">
    <property type="entry name" value="L,D-transpeptidase catalytic domain-like"/>
    <property type="match status" value="1"/>
</dbReference>
<feature type="domain" description="L,D-transpeptidase scaffold" evidence="8">
    <location>
        <begin position="73"/>
        <end position="218"/>
    </location>
</feature>
<proteinExistence type="inferred from homology"/>
<keyword evidence="4" id="KW-0133">Cell shape</keyword>
<comment type="pathway">
    <text evidence="1">Cell wall biogenesis; peptidoglycan biosynthesis.</text>
</comment>
<comment type="caution">
    <text evidence="9">The sequence shown here is derived from an EMBL/GenBank/DDBJ whole genome shotgun (WGS) entry which is preliminary data.</text>
</comment>
<dbReference type="PANTHER" id="PTHR41533:SF2">
    <property type="entry name" value="BLR7131 PROTEIN"/>
    <property type="match status" value="1"/>
</dbReference>
<reference evidence="9 10" key="1">
    <citation type="submission" date="2018-10" db="EMBL/GenBank/DDBJ databases">
        <title>Genome sequencing of Pedobacter jejuensis TNB23.</title>
        <authorList>
            <person name="Cho Y.-J."/>
            <person name="Cho A."/>
            <person name="Kim O.-S."/>
        </authorList>
    </citation>
    <scope>NUCLEOTIDE SEQUENCE [LARGE SCALE GENOMIC DNA]</scope>
    <source>
        <strain evidence="9 10">TNB23</strain>
    </source>
</reference>
<dbReference type="OrthoDB" id="9778545at2"/>
<keyword evidence="3" id="KW-0808">Transferase</keyword>
<dbReference type="EMBL" id="RBEE01000003">
    <property type="protein sequence ID" value="RNL56032.1"/>
    <property type="molecule type" value="Genomic_DNA"/>
</dbReference>
<evidence type="ECO:0000256" key="5">
    <source>
        <dbReference type="ARBA" id="ARBA00022984"/>
    </source>
</evidence>
<protein>
    <submittedName>
        <fullName evidence="9">Uncharacterized protein</fullName>
    </submittedName>
</protein>
<evidence type="ECO:0000256" key="2">
    <source>
        <dbReference type="ARBA" id="ARBA00005992"/>
    </source>
</evidence>
<keyword evidence="5" id="KW-0573">Peptidoglycan synthesis</keyword>
<dbReference type="Proteomes" id="UP000274046">
    <property type="component" value="Unassembled WGS sequence"/>
</dbReference>
<dbReference type="Pfam" id="PF20142">
    <property type="entry name" value="Scaffold"/>
    <property type="match status" value="1"/>
</dbReference>
<dbReference type="UniPathway" id="UPA00219"/>
<keyword evidence="10" id="KW-1185">Reference proteome</keyword>
<dbReference type="GO" id="GO:0071555">
    <property type="term" value="P:cell wall organization"/>
    <property type="evidence" value="ECO:0007669"/>
    <property type="project" value="UniProtKB-KW"/>
</dbReference>
<dbReference type="AlphaFoldDB" id="A0A3N0C2Q5"/>
<evidence type="ECO:0000259" key="8">
    <source>
        <dbReference type="Pfam" id="PF20142"/>
    </source>
</evidence>
<dbReference type="GO" id="GO:0004180">
    <property type="term" value="F:carboxypeptidase activity"/>
    <property type="evidence" value="ECO:0007669"/>
    <property type="project" value="UniProtKB-ARBA"/>
</dbReference>
<keyword evidence="6" id="KW-0961">Cell wall biogenesis/degradation</keyword>
<gene>
    <name evidence="9" type="ORF">D7004_02030</name>
</gene>